<evidence type="ECO:0000313" key="2">
    <source>
        <dbReference type="Proteomes" id="UP000324800"/>
    </source>
</evidence>
<comment type="caution">
    <text evidence="1">The sequence shown here is derived from an EMBL/GenBank/DDBJ whole genome shotgun (WGS) entry which is preliminary data.</text>
</comment>
<reference evidence="1 2" key="1">
    <citation type="submission" date="2019-03" db="EMBL/GenBank/DDBJ databases">
        <title>Single cell metagenomics reveals metabolic interactions within the superorganism composed of flagellate Streblomastix strix and complex community of Bacteroidetes bacteria on its surface.</title>
        <authorList>
            <person name="Treitli S.C."/>
            <person name="Kolisko M."/>
            <person name="Husnik F."/>
            <person name="Keeling P."/>
            <person name="Hampl V."/>
        </authorList>
    </citation>
    <scope>NUCLEOTIDE SEQUENCE [LARGE SCALE GENOMIC DNA]</scope>
    <source>
        <strain evidence="1">ST1C</strain>
    </source>
</reference>
<dbReference type="EMBL" id="SNRW01000015">
    <property type="protein sequence ID" value="KAA6404272.1"/>
    <property type="molecule type" value="Genomic_DNA"/>
</dbReference>
<gene>
    <name evidence="1" type="ORF">EZS28_000205</name>
</gene>
<sequence length="201" mass="22877">MYFQSLKYRITDQIIEYLIEQEQSDSGQQGSPQILINKLQDDYDYYESQAARKDRIKARAKPFGKLPFHPSTIQKTRKLGDPQFRKEAGDNLATLAGYLNMDIKKINRLSFAVMAQKLLVAKFKQQGIKGGPYMKQLSTSKPHKEREIKANSFRTFTIMAKKFINENGGAKLPIATKQQIMAADWNSALTNPAVVLLESQD</sequence>
<accession>A0A5J4XBH4</accession>
<dbReference type="AlphaFoldDB" id="A0A5J4XBH4"/>
<evidence type="ECO:0000313" key="1">
    <source>
        <dbReference type="EMBL" id="KAA6404272.1"/>
    </source>
</evidence>
<proteinExistence type="predicted"/>
<dbReference type="Proteomes" id="UP000324800">
    <property type="component" value="Unassembled WGS sequence"/>
</dbReference>
<protein>
    <submittedName>
        <fullName evidence="1">Uncharacterized protein</fullName>
    </submittedName>
</protein>
<organism evidence="1 2">
    <name type="scientific">Streblomastix strix</name>
    <dbReference type="NCBI Taxonomy" id="222440"/>
    <lineage>
        <taxon>Eukaryota</taxon>
        <taxon>Metamonada</taxon>
        <taxon>Preaxostyla</taxon>
        <taxon>Oxymonadida</taxon>
        <taxon>Streblomastigidae</taxon>
        <taxon>Streblomastix</taxon>
    </lineage>
</organism>
<name>A0A5J4XBH4_9EUKA</name>